<dbReference type="EMBL" id="KQ415761">
    <property type="protein sequence ID" value="KOG00698.1"/>
    <property type="molecule type" value="Genomic_DNA"/>
</dbReference>
<proteinExistence type="inferred from homology"/>
<evidence type="ECO:0000256" key="12">
    <source>
        <dbReference type="ARBA" id="ARBA00048800"/>
    </source>
</evidence>
<evidence type="ECO:0000313" key="18">
    <source>
        <dbReference type="EMBL" id="KOG00698.1"/>
    </source>
</evidence>
<evidence type="ECO:0000256" key="9">
    <source>
        <dbReference type="ARBA" id="ARBA00047863"/>
    </source>
</evidence>
<feature type="transmembrane region" description="Helical" evidence="17">
    <location>
        <begin position="80"/>
        <end position="103"/>
    </location>
</feature>
<comment type="catalytic activity">
    <reaction evidence="9">
        <text>9-hexadecanoyloxy-octadecanoate + H2O = 9-hydroxy-octadecanoate + hexadecanoate + H(+)</text>
        <dbReference type="Rhea" id="RHEA:52052"/>
        <dbReference type="ChEBI" id="CHEBI:7896"/>
        <dbReference type="ChEBI" id="CHEBI:15377"/>
        <dbReference type="ChEBI" id="CHEBI:15378"/>
        <dbReference type="ChEBI" id="CHEBI:83670"/>
        <dbReference type="ChEBI" id="CHEBI:136286"/>
    </reaction>
    <physiologicalReaction direction="left-to-right" evidence="9">
        <dbReference type="Rhea" id="RHEA:52053"/>
    </physiologicalReaction>
</comment>
<sequence>MKGKKYFGILHNLNILTKWNLWIMWSFFGLSVLYDIILLLRSNQRIFRQLLTHYFNSIVFSIGSFDFVTFWLISLIDREIAMALFSDVNNPIIHCFPFILVLIEKFLVYHPYFQIVVHLIGIVVITAAYQATVLFLRTNTVSWAYLVFDSSKFNSRLFFFLSMWPMIAAVYISGAKINELIWKNALSSLTQS</sequence>
<evidence type="ECO:0000256" key="5">
    <source>
        <dbReference type="ARBA" id="ARBA00022989"/>
    </source>
</evidence>
<gene>
    <name evidence="18" type="ORF">OCBIM_22037626mg</name>
</gene>
<comment type="catalytic activity">
    <reaction evidence="8">
        <text>13-octadecanoyloxy-octadecanoate + H2O = 13-hydroxy-octadecanoate + octadecanoate + H(+)</text>
        <dbReference type="Rhea" id="RHEA:52084"/>
        <dbReference type="ChEBI" id="CHEBI:15377"/>
        <dbReference type="ChEBI" id="CHEBI:15378"/>
        <dbReference type="ChEBI" id="CHEBI:25629"/>
        <dbReference type="ChEBI" id="CHEBI:136304"/>
        <dbReference type="ChEBI" id="CHEBI:136335"/>
    </reaction>
    <physiologicalReaction direction="left-to-right" evidence="8">
        <dbReference type="Rhea" id="RHEA:52085"/>
    </physiologicalReaction>
</comment>
<evidence type="ECO:0000256" key="1">
    <source>
        <dbReference type="ARBA" id="ARBA00000923"/>
    </source>
</evidence>
<dbReference type="InterPro" id="IPR006838">
    <property type="entry name" value="ADTRP_AIG1"/>
</dbReference>
<dbReference type="GO" id="GO:0016020">
    <property type="term" value="C:membrane"/>
    <property type="evidence" value="ECO:0007669"/>
    <property type="project" value="InterPro"/>
</dbReference>
<feature type="transmembrane region" description="Helical" evidence="17">
    <location>
        <begin position="20"/>
        <end position="40"/>
    </location>
</feature>
<evidence type="ECO:0000256" key="10">
    <source>
        <dbReference type="ARBA" id="ARBA00048680"/>
    </source>
</evidence>
<evidence type="ECO:0000256" key="2">
    <source>
        <dbReference type="ARBA" id="ARBA00004127"/>
    </source>
</evidence>
<evidence type="ECO:0000256" key="8">
    <source>
        <dbReference type="ARBA" id="ARBA00047427"/>
    </source>
</evidence>
<keyword evidence="4 17" id="KW-0812">Transmembrane</keyword>
<name>A0A0L8IGX2_OCTBM</name>
<comment type="catalytic activity">
    <reaction evidence="16">
        <text>12-(9Z-hexadecenoyloxy)-octadecanoate + H2O = 12-hydroxyoctadecanoate + (9Z)-hexadecenoate + H(+)</text>
        <dbReference type="Rhea" id="RHEA:52072"/>
        <dbReference type="ChEBI" id="CHEBI:15377"/>
        <dbReference type="ChEBI" id="CHEBI:15378"/>
        <dbReference type="ChEBI" id="CHEBI:32372"/>
        <dbReference type="ChEBI" id="CHEBI:84201"/>
        <dbReference type="ChEBI" id="CHEBI:136312"/>
    </reaction>
    <physiologicalReaction direction="left-to-right" evidence="16">
        <dbReference type="Rhea" id="RHEA:52073"/>
    </physiologicalReaction>
</comment>
<comment type="catalytic activity">
    <reaction evidence="12">
        <text>9-(9Z-octadecenoyloxy)-octadecanoate + H2O = 9-hydroxy-octadecanoate + (9Z)-octadecenoate + H(+)</text>
        <dbReference type="Rhea" id="RHEA:52048"/>
        <dbReference type="ChEBI" id="CHEBI:15377"/>
        <dbReference type="ChEBI" id="CHEBI:15378"/>
        <dbReference type="ChEBI" id="CHEBI:30823"/>
        <dbReference type="ChEBI" id="CHEBI:136282"/>
        <dbReference type="ChEBI" id="CHEBI:136286"/>
    </reaction>
    <physiologicalReaction direction="left-to-right" evidence="12">
        <dbReference type="Rhea" id="RHEA:52049"/>
    </physiologicalReaction>
</comment>
<keyword evidence="5 17" id="KW-1133">Transmembrane helix</keyword>
<keyword evidence="6 17" id="KW-0472">Membrane</keyword>
<comment type="catalytic activity">
    <reaction evidence="11">
        <text>12-(9Z-octadecenoyloxy)-octadecanoate + H2O = 12-hydroxyoctadecanoate + (9Z)-octadecenoate + H(+)</text>
        <dbReference type="Rhea" id="RHEA:52060"/>
        <dbReference type="ChEBI" id="CHEBI:15377"/>
        <dbReference type="ChEBI" id="CHEBI:15378"/>
        <dbReference type="ChEBI" id="CHEBI:30823"/>
        <dbReference type="ChEBI" id="CHEBI:84201"/>
        <dbReference type="ChEBI" id="CHEBI:136302"/>
    </reaction>
    <physiologicalReaction direction="left-to-right" evidence="11">
        <dbReference type="Rhea" id="RHEA:52061"/>
    </physiologicalReaction>
</comment>
<evidence type="ECO:0000256" key="7">
    <source>
        <dbReference type="ARBA" id="ARBA00047368"/>
    </source>
</evidence>
<evidence type="ECO:0000256" key="3">
    <source>
        <dbReference type="ARBA" id="ARBA00009300"/>
    </source>
</evidence>
<feature type="transmembrane region" description="Helical" evidence="17">
    <location>
        <begin position="115"/>
        <end position="136"/>
    </location>
</feature>
<comment type="subcellular location">
    <subcellularLocation>
        <location evidence="2">Endomembrane system</location>
        <topology evidence="2">Multi-pass membrane protein</topology>
    </subcellularLocation>
</comment>
<comment type="catalytic activity">
    <reaction evidence="13">
        <text>9-octadecanoyloxy-octadecanoate + H2O = 9-hydroxy-octadecanoate + octadecanoate + H(+)</text>
        <dbReference type="Rhea" id="RHEA:52096"/>
        <dbReference type="ChEBI" id="CHEBI:15377"/>
        <dbReference type="ChEBI" id="CHEBI:15378"/>
        <dbReference type="ChEBI" id="CHEBI:25629"/>
        <dbReference type="ChEBI" id="CHEBI:136286"/>
        <dbReference type="ChEBI" id="CHEBI:136373"/>
    </reaction>
    <physiologicalReaction direction="left-to-right" evidence="13">
        <dbReference type="Rhea" id="RHEA:52097"/>
    </physiologicalReaction>
</comment>
<comment type="catalytic activity">
    <reaction evidence="1">
        <text>9-(9Z-hexadecenoyloxy)-octadecanoate + H2O = (9Z)-hexadecenoate + 9-hydroxy-octadecanoate + H(+)</text>
        <dbReference type="Rhea" id="RHEA:52068"/>
        <dbReference type="ChEBI" id="CHEBI:15377"/>
        <dbReference type="ChEBI" id="CHEBI:15378"/>
        <dbReference type="ChEBI" id="CHEBI:32372"/>
        <dbReference type="ChEBI" id="CHEBI:136286"/>
        <dbReference type="ChEBI" id="CHEBI:136309"/>
    </reaction>
    <physiologicalReaction direction="left-to-right" evidence="1">
        <dbReference type="Rhea" id="RHEA:52069"/>
    </physiologicalReaction>
</comment>
<comment type="catalytic activity">
    <reaction evidence="14">
        <text>13-(9Z-octadecenoyloxy)-octadecanoate + H2O = 13-hydroxy-octadecanoate + (9Z)-octadecenoate + H(+)</text>
        <dbReference type="Rhea" id="RHEA:52064"/>
        <dbReference type="ChEBI" id="CHEBI:15377"/>
        <dbReference type="ChEBI" id="CHEBI:15378"/>
        <dbReference type="ChEBI" id="CHEBI:30823"/>
        <dbReference type="ChEBI" id="CHEBI:136303"/>
        <dbReference type="ChEBI" id="CHEBI:136304"/>
    </reaction>
    <physiologicalReaction direction="left-to-right" evidence="14">
        <dbReference type="Rhea" id="RHEA:52065"/>
    </physiologicalReaction>
</comment>
<evidence type="ECO:0000256" key="15">
    <source>
        <dbReference type="ARBA" id="ARBA00049322"/>
    </source>
</evidence>
<dbReference type="PANTHER" id="PTHR10989:SF16">
    <property type="entry name" value="AT02829P-RELATED"/>
    <property type="match status" value="1"/>
</dbReference>
<evidence type="ECO:0000256" key="11">
    <source>
        <dbReference type="ARBA" id="ARBA00048701"/>
    </source>
</evidence>
<comment type="catalytic activity">
    <reaction evidence="10">
        <text>12-octadecanoyloxy-octadecanoate + H2O = 12-hydroxyoctadecanoate + octadecanoate + H(+)</text>
        <dbReference type="Rhea" id="RHEA:52080"/>
        <dbReference type="ChEBI" id="CHEBI:15377"/>
        <dbReference type="ChEBI" id="CHEBI:15378"/>
        <dbReference type="ChEBI" id="CHEBI:25629"/>
        <dbReference type="ChEBI" id="CHEBI:84201"/>
        <dbReference type="ChEBI" id="CHEBI:136330"/>
    </reaction>
    <physiologicalReaction direction="left-to-right" evidence="10">
        <dbReference type="Rhea" id="RHEA:52081"/>
    </physiologicalReaction>
</comment>
<comment type="similarity">
    <text evidence="3">Belongs to the AIG1 family.</text>
</comment>
<evidence type="ECO:0000256" key="16">
    <source>
        <dbReference type="ARBA" id="ARBA00049428"/>
    </source>
</evidence>
<reference evidence="18" key="1">
    <citation type="submission" date="2015-07" db="EMBL/GenBank/DDBJ databases">
        <title>MeaNS - Measles Nucleotide Surveillance Program.</title>
        <authorList>
            <person name="Tran T."/>
            <person name="Druce J."/>
        </authorList>
    </citation>
    <scope>NUCLEOTIDE SEQUENCE</scope>
    <source>
        <strain evidence="18">UCB-OBI-ISO-001</strain>
        <tissue evidence="18">Gonad</tissue>
    </source>
</reference>
<evidence type="ECO:0000256" key="13">
    <source>
        <dbReference type="ARBA" id="ARBA00049221"/>
    </source>
</evidence>
<feature type="transmembrane region" description="Helical" evidence="17">
    <location>
        <begin position="52"/>
        <end position="74"/>
    </location>
</feature>
<feature type="transmembrane region" description="Helical" evidence="17">
    <location>
        <begin position="156"/>
        <end position="174"/>
    </location>
</feature>
<evidence type="ECO:0000256" key="4">
    <source>
        <dbReference type="ARBA" id="ARBA00022692"/>
    </source>
</evidence>
<comment type="catalytic activity">
    <reaction evidence="7">
        <text>12-hexadecanoyloxy-octadecanoate + H2O = 12-hydroxyoctadecanoate + hexadecanoate + H(+)</text>
        <dbReference type="Rhea" id="RHEA:52056"/>
        <dbReference type="ChEBI" id="CHEBI:7896"/>
        <dbReference type="ChEBI" id="CHEBI:15377"/>
        <dbReference type="ChEBI" id="CHEBI:15378"/>
        <dbReference type="ChEBI" id="CHEBI:83677"/>
        <dbReference type="ChEBI" id="CHEBI:84201"/>
    </reaction>
    <physiologicalReaction direction="left-to-right" evidence="7">
        <dbReference type="Rhea" id="RHEA:52057"/>
    </physiologicalReaction>
</comment>
<dbReference type="Pfam" id="PF04750">
    <property type="entry name" value="Far-17a_AIG1"/>
    <property type="match status" value="1"/>
</dbReference>
<dbReference type="AlphaFoldDB" id="A0A0L8IGX2"/>
<dbReference type="GO" id="GO:0012505">
    <property type="term" value="C:endomembrane system"/>
    <property type="evidence" value="ECO:0007669"/>
    <property type="project" value="UniProtKB-SubCell"/>
</dbReference>
<protein>
    <submittedName>
        <fullName evidence="18">Uncharacterized protein</fullName>
    </submittedName>
</protein>
<evidence type="ECO:0000256" key="6">
    <source>
        <dbReference type="ARBA" id="ARBA00023136"/>
    </source>
</evidence>
<comment type="catalytic activity">
    <reaction evidence="15">
        <text>13-(9Z-hexadecenoyloxy)-octadecanoate + H2O = 13-hydroxy-octadecanoate + (9Z)-hexadecenoate + H(+)</text>
        <dbReference type="Rhea" id="RHEA:52076"/>
        <dbReference type="ChEBI" id="CHEBI:15377"/>
        <dbReference type="ChEBI" id="CHEBI:15378"/>
        <dbReference type="ChEBI" id="CHEBI:32372"/>
        <dbReference type="ChEBI" id="CHEBI:136304"/>
        <dbReference type="ChEBI" id="CHEBI:136315"/>
    </reaction>
    <physiologicalReaction direction="left-to-right" evidence="15">
        <dbReference type="Rhea" id="RHEA:52077"/>
    </physiologicalReaction>
</comment>
<organism evidence="18">
    <name type="scientific">Octopus bimaculoides</name>
    <name type="common">California two-spotted octopus</name>
    <dbReference type="NCBI Taxonomy" id="37653"/>
    <lineage>
        <taxon>Eukaryota</taxon>
        <taxon>Metazoa</taxon>
        <taxon>Spiralia</taxon>
        <taxon>Lophotrochozoa</taxon>
        <taxon>Mollusca</taxon>
        <taxon>Cephalopoda</taxon>
        <taxon>Coleoidea</taxon>
        <taxon>Octopodiformes</taxon>
        <taxon>Octopoda</taxon>
        <taxon>Incirrata</taxon>
        <taxon>Octopodidae</taxon>
        <taxon>Octopus</taxon>
    </lineage>
</organism>
<accession>A0A0L8IGX2</accession>
<evidence type="ECO:0000256" key="17">
    <source>
        <dbReference type="SAM" id="Phobius"/>
    </source>
</evidence>
<evidence type="ECO:0000256" key="14">
    <source>
        <dbReference type="ARBA" id="ARBA00049296"/>
    </source>
</evidence>
<dbReference type="PANTHER" id="PTHR10989">
    <property type="entry name" value="ANDROGEN-INDUCED PROTEIN 1-RELATED"/>
    <property type="match status" value="1"/>
</dbReference>